<dbReference type="WBParaSite" id="nRc.2.0.1.t07986-RA">
    <property type="protein sequence ID" value="nRc.2.0.1.t07986-RA"/>
    <property type="gene ID" value="nRc.2.0.1.g07986"/>
</dbReference>
<keyword evidence="1" id="KW-1133">Transmembrane helix</keyword>
<proteinExistence type="predicted"/>
<dbReference type="Proteomes" id="UP000887565">
    <property type="component" value="Unplaced"/>
</dbReference>
<keyword evidence="1" id="KW-0812">Transmembrane</keyword>
<reference evidence="3" key="1">
    <citation type="submission" date="2022-11" db="UniProtKB">
        <authorList>
            <consortium name="WormBaseParasite"/>
        </authorList>
    </citation>
    <scope>IDENTIFICATION</scope>
</reference>
<evidence type="ECO:0000256" key="1">
    <source>
        <dbReference type="SAM" id="Phobius"/>
    </source>
</evidence>
<sequence>MGILFERMISLLVVYDLFVLVCVVHLLILRSPRLDLSKRTKEKIRGFRGFFKINPSFNFKNKFRNRLQPIFSNGSRFRIFTHSVTATVPKFQGCNMGLASGSG</sequence>
<protein>
    <submittedName>
        <fullName evidence="3">Uncharacterized protein</fullName>
    </submittedName>
</protein>
<feature type="transmembrane region" description="Helical" evidence="1">
    <location>
        <begin position="12"/>
        <end position="29"/>
    </location>
</feature>
<keyword evidence="2" id="KW-1185">Reference proteome</keyword>
<evidence type="ECO:0000313" key="2">
    <source>
        <dbReference type="Proteomes" id="UP000887565"/>
    </source>
</evidence>
<dbReference type="AlphaFoldDB" id="A0A915I2P5"/>
<keyword evidence="1" id="KW-0472">Membrane</keyword>
<accession>A0A915I2P5</accession>
<name>A0A915I2P5_ROMCU</name>
<organism evidence="2 3">
    <name type="scientific">Romanomermis culicivorax</name>
    <name type="common">Nematode worm</name>
    <dbReference type="NCBI Taxonomy" id="13658"/>
    <lineage>
        <taxon>Eukaryota</taxon>
        <taxon>Metazoa</taxon>
        <taxon>Ecdysozoa</taxon>
        <taxon>Nematoda</taxon>
        <taxon>Enoplea</taxon>
        <taxon>Dorylaimia</taxon>
        <taxon>Mermithida</taxon>
        <taxon>Mermithoidea</taxon>
        <taxon>Mermithidae</taxon>
        <taxon>Romanomermis</taxon>
    </lineage>
</organism>
<evidence type="ECO:0000313" key="3">
    <source>
        <dbReference type="WBParaSite" id="nRc.2.0.1.t07986-RA"/>
    </source>
</evidence>